<organism evidence="2 3">
    <name type="scientific">Klebsiella phage Matisse</name>
    <dbReference type="NCBI Taxonomy" id="1675607"/>
    <lineage>
        <taxon>Viruses</taxon>
        <taxon>Duplodnaviria</taxon>
        <taxon>Heunggongvirae</taxon>
        <taxon>Uroviricota</taxon>
        <taxon>Caudoviricetes</taxon>
        <taxon>Pantevenvirales</taxon>
        <taxon>Straboviridae</taxon>
        <taxon>Slopekvirus</taxon>
        <taxon>Slopekvirus matisse</taxon>
    </lineage>
</organism>
<keyword evidence="1" id="KW-0235">DNA replication</keyword>
<proteinExistence type="inferred from homology"/>
<comment type="subunit">
    <text evidence="1">The sliding-clamp-loader consists of 4 large subunits and 1 small subunit. Interacts with the sliding clamp; this interaction allows the sliding-clamp-loader to open the sliding clamp. Part of the replicase complex that includes the DNA polymerase, the polymerase clamp, the clamp loader complex, the single-stranded DNA binding protein, the primase, the helicase and the helicase assembly factor.</text>
</comment>
<keyword evidence="3" id="KW-1185">Reference proteome</keyword>
<dbReference type="RefSeq" id="YP_009194286.1">
    <property type="nucleotide sequence ID" value="NC_028750.1"/>
</dbReference>
<comment type="similarity">
    <text evidence="1">Belongs to the Tevenvirinae sliding-clamp-loader small subunit family.</text>
</comment>
<gene>
    <name evidence="2" type="ORF">CPT_Matisse42</name>
</gene>
<keyword evidence="1" id="KW-0238">DNA-binding</keyword>
<accession>A0A0K1LP40</accession>
<dbReference type="InterPro" id="IPR031868">
    <property type="entry name" value="Phage_clamp_gp62"/>
</dbReference>
<dbReference type="HAMAP" id="MF_04163">
    <property type="entry name" value="T4_Clamp_Loader_S"/>
    <property type="match status" value="1"/>
</dbReference>
<dbReference type="Gene3D" id="1.20.272.50">
    <property type="entry name" value="Bacteriophage clamp loader A subunit, A' domain"/>
    <property type="match status" value="1"/>
</dbReference>
<dbReference type="Gene3D" id="1.10.8.700">
    <property type="entry name" value="Bacteriophage clamp loader A subunit, A domain"/>
    <property type="match status" value="1"/>
</dbReference>
<evidence type="ECO:0000256" key="1">
    <source>
        <dbReference type="HAMAP-Rule" id="MF_04163"/>
    </source>
</evidence>
<comment type="function">
    <text evidence="1">Forms the sliding-clamp-loader together with the small subunit. The clamp loader holds the clamp in an open conformation and places it onto the DNA.</text>
</comment>
<protein>
    <recommendedName>
        <fullName evidence="1">Sliding-clamp-loader small subunit</fullName>
    </recommendedName>
    <alternativeName>
        <fullName evidence="1">Clamp loader gp62 subunit</fullName>
    </alternativeName>
</protein>
<dbReference type="Pfam" id="PF16790">
    <property type="entry name" value="Phage_clamp_A"/>
    <property type="match status" value="1"/>
</dbReference>
<evidence type="ECO:0000313" key="3">
    <source>
        <dbReference type="Proteomes" id="UP000203408"/>
    </source>
</evidence>
<dbReference type="KEGG" id="vg:26613224"/>
<sequence>MSLAEFLDEEELSPHESAWLSKDWDKVEELVKEYGKDKENTLFNIIDEINNGKTPLVIDDVYDKYFVDNAMSQHIDTIYNAYVMNLVGGSISDQMHYNYYLNSVRKAKRFGAWAKLSEDFEEKIIIEILREKYSVNTRTAMEYLQELKDLGMFEDWKRKHAKVALSLLGIVKNKAEQKKLEKLIKQW</sequence>
<dbReference type="GO" id="GO:0006260">
    <property type="term" value="P:DNA replication"/>
    <property type="evidence" value="ECO:0007669"/>
    <property type="project" value="InterPro"/>
</dbReference>
<dbReference type="GeneID" id="26613224"/>
<reference evidence="2 3" key="1">
    <citation type="journal article" date="2015" name="Genome Announc.">
        <title>Complete Genome Sequence of Carbapenemase-Producing Klebsiella pneumoniae Myophage Matisse.</title>
        <authorList>
            <person name="Provasek V.E."/>
            <person name="Lessor L.E."/>
            <person name="Cahill J.L."/>
            <person name="Rasche E.S."/>
            <person name="Kuty Everett G.F."/>
        </authorList>
    </citation>
    <scope>NUCLEOTIDE SEQUENCE [LARGE SCALE GENOMIC DNA]</scope>
</reference>
<name>A0A0K1LP40_9CAUD</name>
<dbReference type="GO" id="GO:0003689">
    <property type="term" value="F:DNA clamp loader activity"/>
    <property type="evidence" value="ECO:0007669"/>
    <property type="project" value="UniProtKB-UniRule"/>
</dbReference>
<dbReference type="Gene3D" id="6.10.250.1260">
    <property type="match status" value="1"/>
</dbReference>
<keyword evidence="1" id="KW-1194">Viral DNA replication</keyword>
<dbReference type="EMBL" id="KT001918">
    <property type="protein sequence ID" value="AKU44346.1"/>
    <property type="molecule type" value="Genomic_DNA"/>
</dbReference>
<dbReference type="GO" id="GO:0003677">
    <property type="term" value="F:DNA binding"/>
    <property type="evidence" value="ECO:0007669"/>
    <property type="project" value="UniProtKB-UniRule"/>
</dbReference>
<evidence type="ECO:0000313" key="2">
    <source>
        <dbReference type="EMBL" id="AKU44346.1"/>
    </source>
</evidence>
<dbReference type="Proteomes" id="UP000203408">
    <property type="component" value="Segment"/>
</dbReference>
<dbReference type="GO" id="GO:0039693">
    <property type="term" value="P:viral DNA genome replication"/>
    <property type="evidence" value="ECO:0007669"/>
    <property type="project" value="UniProtKB-UniRule"/>
</dbReference>